<proteinExistence type="predicted"/>
<organism evidence="1 2">
    <name type="scientific">Dictyobacter kobayashii</name>
    <dbReference type="NCBI Taxonomy" id="2014872"/>
    <lineage>
        <taxon>Bacteria</taxon>
        <taxon>Bacillati</taxon>
        <taxon>Chloroflexota</taxon>
        <taxon>Ktedonobacteria</taxon>
        <taxon>Ktedonobacterales</taxon>
        <taxon>Dictyobacteraceae</taxon>
        <taxon>Dictyobacter</taxon>
    </lineage>
</organism>
<name>A0A402AQ35_9CHLR</name>
<protein>
    <recommendedName>
        <fullName evidence="3">Mersacidin/lichenicidin family type 2 lantibiotic</fullName>
    </recommendedName>
</protein>
<dbReference type="NCBIfam" id="TIGR01847">
    <property type="entry name" value="bacteriocin_sig"/>
    <property type="match status" value="1"/>
</dbReference>
<comment type="caution">
    <text evidence="1">The sequence shown here is derived from an EMBL/GenBank/DDBJ whole genome shotgun (WGS) entry which is preliminary data.</text>
</comment>
<reference evidence="2" key="1">
    <citation type="submission" date="2018-12" db="EMBL/GenBank/DDBJ databases">
        <title>Tengunoibacter tsumagoiensis gen. nov., sp. nov., Dictyobacter kobayashii sp. nov., D. alpinus sp. nov., and D. joshuensis sp. nov. and description of Dictyobacteraceae fam. nov. within the order Ktedonobacterales isolated from Tengu-no-mugimeshi.</title>
        <authorList>
            <person name="Wang C.M."/>
            <person name="Zheng Y."/>
            <person name="Sakai Y."/>
            <person name="Toyoda A."/>
            <person name="Minakuchi Y."/>
            <person name="Abe K."/>
            <person name="Yokota A."/>
            <person name="Yabe S."/>
        </authorList>
    </citation>
    <scope>NUCLEOTIDE SEQUENCE [LARGE SCALE GENOMIC DNA]</scope>
    <source>
        <strain evidence="2">Uno11</strain>
    </source>
</reference>
<keyword evidence="2" id="KW-1185">Reference proteome</keyword>
<dbReference type="Proteomes" id="UP000287188">
    <property type="component" value="Unassembled WGS sequence"/>
</dbReference>
<dbReference type="AlphaFoldDB" id="A0A402AQ35"/>
<evidence type="ECO:0000313" key="1">
    <source>
        <dbReference type="EMBL" id="GCE21145.1"/>
    </source>
</evidence>
<dbReference type="EMBL" id="BIFS01000001">
    <property type="protein sequence ID" value="GCE21145.1"/>
    <property type="molecule type" value="Genomic_DNA"/>
</dbReference>
<sequence length="61" mass="6967">MNIEEIIKSWKSEEKIEADSPINPVGEELSEEELQEVSGGFPCIITCYQEWSCHTTCLFTN</sequence>
<accession>A0A402AQ35</accession>
<gene>
    <name evidence="1" type="ORF">KDK_49450</name>
</gene>
<evidence type="ECO:0008006" key="3">
    <source>
        <dbReference type="Google" id="ProtNLM"/>
    </source>
</evidence>
<evidence type="ECO:0000313" key="2">
    <source>
        <dbReference type="Proteomes" id="UP000287188"/>
    </source>
</evidence>
<dbReference type="RefSeq" id="WP_126552688.1">
    <property type="nucleotide sequence ID" value="NZ_BIFS01000001.1"/>
</dbReference>
<dbReference type="InterPro" id="IPR010133">
    <property type="entry name" value="Bacteriocin_signal_seq"/>
</dbReference>